<evidence type="ECO:0000313" key="15">
    <source>
        <dbReference type="Proteomes" id="UP000215545"/>
    </source>
</evidence>
<keyword evidence="5 10" id="KW-0645">Protease</keyword>
<evidence type="ECO:0000256" key="6">
    <source>
        <dbReference type="ARBA" id="ARBA00022723"/>
    </source>
</evidence>
<dbReference type="InterPro" id="IPR036852">
    <property type="entry name" value="Peptidase_S8/S53_dom_sf"/>
</dbReference>
<evidence type="ECO:0000256" key="9">
    <source>
        <dbReference type="ARBA" id="ARBA00022837"/>
    </source>
</evidence>
<evidence type="ECO:0000259" key="13">
    <source>
        <dbReference type="SMART" id="SM00635"/>
    </source>
</evidence>
<dbReference type="Gene3D" id="3.40.50.200">
    <property type="entry name" value="Peptidase S8/S53 domain"/>
    <property type="match status" value="1"/>
</dbReference>
<evidence type="ECO:0000256" key="5">
    <source>
        <dbReference type="ARBA" id="ARBA00022670"/>
    </source>
</evidence>
<feature type="active site" description="Charge relay system" evidence="10">
    <location>
        <position position="158"/>
    </location>
</feature>
<evidence type="ECO:0000256" key="4">
    <source>
        <dbReference type="ARBA" id="ARBA00022525"/>
    </source>
</evidence>
<dbReference type="SUPFAM" id="SSF52743">
    <property type="entry name" value="Subtilisin-like"/>
    <property type="match status" value="1"/>
</dbReference>
<reference evidence="15" key="1">
    <citation type="submission" date="2017-03" db="EMBL/GenBank/DDBJ databases">
        <title>Bacillus sp. V-88(T) DSM27956, whole genome shotgun sequencing project.</title>
        <authorList>
            <person name="Dastager S.G."/>
            <person name="Neurgaonkar P.S."/>
            <person name="Dharne M.S."/>
        </authorList>
    </citation>
    <scope>NUCLEOTIDE SEQUENCE [LARGE SCALE GENOMIC DNA]</scope>
    <source>
        <strain evidence="15">DSM 25145</strain>
    </source>
</reference>
<dbReference type="InterPro" id="IPR034202">
    <property type="entry name" value="Subtilisin_Carlsberg-like"/>
</dbReference>
<evidence type="ECO:0000256" key="1">
    <source>
        <dbReference type="ARBA" id="ARBA00001913"/>
    </source>
</evidence>
<evidence type="ECO:0000256" key="8">
    <source>
        <dbReference type="ARBA" id="ARBA00022825"/>
    </source>
</evidence>
<evidence type="ECO:0000313" key="14">
    <source>
        <dbReference type="EMBL" id="OXS79158.1"/>
    </source>
</evidence>
<dbReference type="InterPro" id="IPR023827">
    <property type="entry name" value="Peptidase_S8_Asp-AS"/>
</dbReference>
<dbReference type="PROSITE" id="PS00136">
    <property type="entry name" value="SUBTILASE_ASP"/>
    <property type="match status" value="1"/>
</dbReference>
<keyword evidence="9" id="KW-0106">Calcium</keyword>
<feature type="active site" description="Charge relay system" evidence="10">
    <location>
        <position position="128"/>
    </location>
</feature>
<dbReference type="PROSITE" id="PS00138">
    <property type="entry name" value="SUBTILASE_SER"/>
    <property type="match status" value="1"/>
</dbReference>
<dbReference type="SUPFAM" id="SSF49373">
    <property type="entry name" value="Invasin/intimin cell-adhesion fragments"/>
    <property type="match status" value="1"/>
</dbReference>
<evidence type="ECO:0000256" key="12">
    <source>
        <dbReference type="SAM" id="SignalP"/>
    </source>
</evidence>
<keyword evidence="4" id="KW-0964">Secreted</keyword>
<feature type="chain" id="PRO_5046797415" description="BIG2 domain-containing protein" evidence="12">
    <location>
        <begin position="29"/>
        <end position="629"/>
    </location>
</feature>
<dbReference type="InterPro" id="IPR050131">
    <property type="entry name" value="Peptidase_S8_subtilisin-like"/>
</dbReference>
<dbReference type="Gene3D" id="3.30.70.80">
    <property type="entry name" value="Peptidase S8 propeptide/proteinase inhibitor I9"/>
    <property type="match status" value="1"/>
</dbReference>
<protein>
    <recommendedName>
        <fullName evidence="13">BIG2 domain-containing protein</fullName>
    </recommendedName>
</protein>
<dbReference type="EMBL" id="MWSK01000002">
    <property type="protein sequence ID" value="OXS79158.1"/>
    <property type="molecule type" value="Genomic_DNA"/>
</dbReference>
<comment type="similarity">
    <text evidence="3 10 11">Belongs to the peptidase S8 family.</text>
</comment>
<keyword evidence="8 10" id="KW-0720">Serine protease</keyword>
<evidence type="ECO:0000256" key="11">
    <source>
        <dbReference type="RuleBase" id="RU003355"/>
    </source>
</evidence>
<evidence type="ECO:0000256" key="7">
    <source>
        <dbReference type="ARBA" id="ARBA00022801"/>
    </source>
</evidence>
<evidence type="ECO:0000256" key="2">
    <source>
        <dbReference type="ARBA" id="ARBA00004613"/>
    </source>
</evidence>
<dbReference type="InterPro" id="IPR037045">
    <property type="entry name" value="S8pro/Inhibitor_I9_sf"/>
</dbReference>
<gene>
    <name evidence="14" type="ORF">B1B05_05125</name>
</gene>
<dbReference type="SMART" id="SM00635">
    <property type="entry name" value="BID_2"/>
    <property type="match status" value="2"/>
</dbReference>
<feature type="signal peptide" evidence="12">
    <location>
        <begin position="1"/>
        <end position="28"/>
    </location>
</feature>
<dbReference type="PRINTS" id="PR00723">
    <property type="entry name" value="SUBTILISIN"/>
</dbReference>
<dbReference type="PANTHER" id="PTHR43806:SF11">
    <property type="entry name" value="CEREVISIN-RELATED"/>
    <property type="match status" value="1"/>
</dbReference>
<keyword evidence="6" id="KW-0479">Metal-binding</keyword>
<dbReference type="InterPro" id="IPR022398">
    <property type="entry name" value="Peptidase_S8_His-AS"/>
</dbReference>
<dbReference type="CDD" id="cd07477">
    <property type="entry name" value="Peptidases_S8_Subtilisin_subset"/>
    <property type="match status" value="1"/>
</dbReference>
<comment type="cofactor">
    <cofactor evidence="1">
        <name>Ca(2+)</name>
        <dbReference type="ChEBI" id="CHEBI:29108"/>
    </cofactor>
</comment>
<dbReference type="InterPro" id="IPR000209">
    <property type="entry name" value="Peptidase_S8/S53_dom"/>
</dbReference>
<evidence type="ECO:0000256" key="10">
    <source>
        <dbReference type="PROSITE-ProRule" id="PRU01240"/>
    </source>
</evidence>
<keyword evidence="12" id="KW-0732">Signal</keyword>
<dbReference type="Proteomes" id="UP000215545">
    <property type="component" value="Unassembled WGS sequence"/>
</dbReference>
<dbReference type="PROSITE" id="PS51892">
    <property type="entry name" value="SUBTILASE"/>
    <property type="match status" value="1"/>
</dbReference>
<evidence type="ECO:0000256" key="3">
    <source>
        <dbReference type="ARBA" id="ARBA00011073"/>
    </source>
</evidence>
<dbReference type="Pfam" id="PF00082">
    <property type="entry name" value="Peptidase_S8"/>
    <property type="match status" value="1"/>
</dbReference>
<accession>A0ABX4EBM6</accession>
<keyword evidence="7 10" id="KW-0378">Hydrolase</keyword>
<dbReference type="InterPro" id="IPR003343">
    <property type="entry name" value="Big_2"/>
</dbReference>
<dbReference type="PROSITE" id="PS00137">
    <property type="entry name" value="SUBTILASE_HIS"/>
    <property type="match status" value="1"/>
</dbReference>
<keyword evidence="15" id="KW-1185">Reference proteome</keyword>
<dbReference type="Gene3D" id="2.60.40.1080">
    <property type="match status" value="3"/>
</dbReference>
<dbReference type="InterPro" id="IPR015500">
    <property type="entry name" value="Peptidase_S8_subtilisin-rel"/>
</dbReference>
<comment type="caution">
    <text evidence="14">The sequence shown here is derived from an EMBL/GenBank/DDBJ whole genome shotgun (WGS) entry which is preliminary data.</text>
</comment>
<comment type="subcellular location">
    <subcellularLocation>
        <location evidence="2">Secreted</location>
    </subcellularLocation>
</comment>
<feature type="active site" description="Charge relay system" evidence="10">
    <location>
        <position position="316"/>
    </location>
</feature>
<organism evidence="14 15">
    <name type="scientific">Domibacillus enclensis</name>
    <dbReference type="NCBI Taxonomy" id="1017273"/>
    <lineage>
        <taxon>Bacteria</taxon>
        <taxon>Bacillati</taxon>
        <taxon>Bacillota</taxon>
        <taxon>Bacilli</taxon>
        <taxon>Bacillales</taxon>
        <taxon>Bacillaceae</taxon>
        <taxon>Domibacillus</taxon>
    </lineage>
</organism>
<sequence>MFIMKKSAAKLFTAVLAAASISPMGALAAQEQEQKVIVIFDEKVDKTAIAKADGEIDQSFKQLPIAAVTLPAHEVQELKQDPDVLRVEKDILVHTSVQSLDWGIGAANIPASWNAGLTGKGVKIAVVDTGIAPHADLAVAGGKSFVPYTSSYEDDNGHGTHVAGIIGAEDNGFGTKGAAPEADLYAVKSLNKDGSGHLSSILAGIDWAITNKMNIINVSLGTQTHSTAFQSIVDKAYANGVLVVAAAGNDGTAGGTGDTVDYPARYSSVIAVGAVDSSLKRASFSSTGSTVEIAAPGQSIVATYLNNGYARMSGTSMAAPYVSGQLALMKQSNPSADPALLRMMLANTSKDLGTAGRDSWYGAGLIQAPSARAAQTVQASLVISKLSASVSAVYALPGEAPVIAVTALYKDGQKADRTKDAVWTSSNPDVATVEAGAVTVHQFGKAVLQAADNGKTVKISLDSTVRSAAASQTAVTGKPTETKAIKLTAVRANGSKADVTALAQWKSENEAIATVQQGSITIQKYGKTAVAASYGGKTAKVAVDSTVRSLTVSTRKVAGKPGTTKRIAVTAVLTGGQKVDVTPYVTWKVLNQQVATVHNDVITISQYGKTYAAPMFMGKTANILIESKK</sequence>
<dbReference type="InterPro" id="IPR008964">
    <property type="entry name" value="Invasin/intimin_cell_adhesion"/>
</dbReference>
<name>A0ABX4EBM6_9BACI</name>
<dbReference type="SUPFAM" id="SSF54897">
    <property type="entry name" value="Protease propeptides/inhibitors"/>
    <property type="match status" value="1"/>
</dbReference>
<dbReference type="InterPro" id="IPR023828">
    <property type="entry name" value="Peptidase_S8_Ser-AS"/>
</dbReference>
<proteinExistence type="inferred from homology"/>
<feature type="domain" description="BIG2" evidence="13">
    <location>
        <begin position="377"/>
        <end position="462"/>
    </location>
</feature>
<dbReference type="PANTHER" id="PTHR43806">
    <property type="entry name" value="PEPTIDASE S8"/>
    <property type="match status" value="1"/>
</dbReference>
<feature type="domain" description="BIG2" evidence="13">
    <location>
        <begin position="464"/>
        <end position="544"/>
    </location>
</feature>